<dbReference type="EMBL" id="MU853784">
    <property type="protein sequence ID" value="KAK3941285.1"/>
    <property type="molecule type" value="Genomic_DNA"/>
</dbReference>
<evidence type="ECO:0000313" key="3">
    <source>
        <dbReference type="Proteomes" id="UP001303473"/>
    </source>
</evidence>
<name>A0AAN6S5K8_9PEZI</name>
<evidence type="ECO:0000259" key="1">
    <source>
        <dbReference type="Pfam" id="PF18648"/>
    </source>
</evidence>
<dbReference type="Pfam" id="PF18648">
    <property type="entry name" value="ADPRTs_Tse2"/>
    <property type="match status" value="1"/>
</dbReference>
<proteinExistence type="predicted"/>
<sequence length="171" mass="19807">MIGRVSRNILSRRGLPLASFCCRRQFSAKAIYSSFPATLLYYSPRQRSSLYDHKEGDSRPDDLFDEGVAELIRRYFDEALDREDGGKEVETPFVYTIPKGVPILTHLILINEYISRFSLRPSHDMLLKDLNRSLDEFYREHASKETAEDWLDKHPFQSAVADDADAIWMAK</sequence>
<accession>A0AAN6S5K8</accession>
<gene>
    <name evidence="2" type="ORF">QBC46DRAFT_363417</name>
</gene>
<evidence type="ECO:0000313" key="2">
    <source>
        <dbReference type="EMBL" id="KAK3941285.1"/>
    </source>
</evidence>
<dbReference type="AlphaFoldDB" id="A0AAN6S5K8"/>
<keyword evidence="3" id="KW-1185">Reference proteome</keyword>
<dbReference type="Proteomes" id="UP001303473">
    <property type="component" value="Unassembled WGS sequence"/>
</dbReference>
<dbReference type="InterPro" id="IPR041018">
    <property type="entry name" value="ADPRTs_Tse2"/>
</dbReference>
<organism evidence="2 3">
    <name type="scientific">Diplogelasinospora grovesii</name>
    <dbReference type="NCBI Taxonomy" id="303347"/>
    <lineage>
        <taxon>Eukaryota</taxon>
        <taxon>Fungi</taxon>
        <taxon>Dikarya</taxon>
        <taxon>Ascomycota</taxon>
        <taxon>Pezizomycotina</taxon>
        <taxon>Sordariomycetes</taxon>
        <taxon>Sordariomycetidae</taxon>
        <taxon>Sordariales</taxon>
        <taxon>Diplogelasinosporaceae</taxon>
        <taxon>Diplogelasinospora</taxon>
    </lineage>
</organism>
<reference evidence="3" key="1">
    <citation type="journal article" date="2023" name="Mol. Phylogenet. Evol.">
        <title>Genome-scale phylogeny and comparative genomics of the fungal order Sordariales.</title>
        <authorList>
            <person name="Hensen N."/>
            <person name="Bonometti L."/>
            <person name="Westerberg I."/>
            <person name="Brannstrom I.O."/>
            <person name="Guillou S."/>
            <person name="Cros-Aarteil S."/>
            <person name="Calhoun S."/>
            <person name="Haridas S."/>
            <person name="Kuo A."/>
            <person name="Mondo S."/>
            <person name="Pangilinan J."/>
            <person name="Riley R."/>
            <person name="LaButti K."/>
            <person name="Andreopoulos B."/>
            <person name="Lipzen A."/>
            <person name="Chen C."/>
            <person name="Yan M."/>
            <person name="Daum C."/>
            <person name="Ng V."/>
            <person name="Clum A."/>
            <person name="Steindorff A."/>
            <person name="Ohm R.A."/>
            <person name="Martin F."/>
            <person name="Silar P."/>
            <person name="Natvig D.O."/>
            <person name="Lalanne C."/>
            <person name="Gautier V."/>
            <person name="Ament-Velasquez S.L."/>
            <person name="Kruys A."/>
            <person name="Hutchinson M.I."/>
            <person name="Powell A.J."/>
            <person name="Barry K."/>
            <person name="Miller A.N."/>
            <person name="Grigoriev I.V."/>
            <person name="Debuchy R."/>
            <person name="Gladieux P."/>
            <person name="Hiltunen Thoren M."/>
            <person name="Johannesson H."/>
        </authorList>
    </citation>
    <scope>NUCLEOTIDE SEQUENCE [LARGE SCALE GENOMIC DNA]</scope>
    <source>
        <strain evidence="3">CBS 340.73</strain>
    </source>
</reference>
<feature type="domain" description="Tse2 ADP-ribosyltransferase toxin" evidence="1">
    <location>
        <begin position="70"/>
        <end position="150"/>
    </location>
</feature>
<comment type="caution">
    <text evidence="2">The sequence shown here is derived from an EMBL/GenBank/DDBJ whole genome shotgun (WGS) entry which is preliminary data.</text>
</comment>
<protein>
    <recommendedName>
        <fullName evidence="1">Tse2 ADP-ribosyltransferase toxin domain-containing protein</fullName>
    </recommendedName>
</protein>